<reference evidence="1" key="2">
    <citation type="journal article" date="2015" name="Data Brief">
        <title>Shoot transcriptome of the giant reed, Arundo donax.</title>
        <authorList>
            <person name="Barrero R.A."/>
            <person name="Guerrero F.D."/>
            <person name="Moolhuijzen P."/>
            <person name="Goolsby J.A."/>
            <person name="Tidwell J."/>
            <person name="Bellgard S.E."/>
            <person name="Bellgard M.I."/>
        </authorList>
    </citation>
    <scope>NUCLEOTIDE SEQUENCE</scope>
    <source>
        <tissue evidence="1">Shoot tissue taken approximately 20 cm above the soil surface</tissue>
    </source>
</reference>
<organism evidence="1">
    <name type="scientific">Arundo donax</name>
    <name type="common">Giant reed</name>
    <name type="synonym">Donax arundinaceus</name>
    <dbReference type="NCBI Taxonomy" id="35708"/>
    <lineage>
        <taxon>Eukaryota</taxon>
        <taxon>Viridiplantae</taxon>
        <taxon>Streptophyta</taxon>
        <taxon>Embryophyta</taxon>
        <taxon>Tracheophyta</taxon>
        <taxon>Spermatophyta</taxon>
        <taxon>Magnoliopsida</taxon>
        <taxon>Liliopsida</taxon>
        <taxon>Poales</taxon>
        <taxon>Poaceae</taxon>
        <taxon>PACMAD clade</taxon>
        <taxon>Arundinoideae</taxon>
        <taxon>Arundineae</taxon>
        <taxon>Arundo</taxon>
    </lineage>
</organism>
<dbReference type="EMBL" id="GBRH01172635">
    <property type="protein sequence ID" value="JAE25261.1"/>
    <property type="molecule type" value="Transcribed_RNA"/>
</dbReference>
<proteinExistence type="predicted"/>
<dbReference type="AlphaFoldDB" id="A0A0A9GRT7"/>
<accession>A0A0A9GRT7</accession>
<protein>
    <submittedName>
        <fullName evidence="1">Uncharacterized protein</fullName>
    </submittedName>
</protein>
<evidence type="ECO:0000313" key="1">
    <source>
        <dbReference type="EMBL" id="JAE25261.1"/>
    </source>
</evidence>
<name>A0A0A9GRT7_ARUDO</name>
<reference evidence="1" key="1">
    <citation type="submission" date="2014-09" db="EMBL/GenBank/DDBJ databases">
        <authorList>
            <person name="Magalhaes I.L.F."/>
            <person name="Oliveira U."/>
            <person name="Santos F.R."/>
            <person name="Vidigal T.H.D.A."/>
            <person name="Brescovit A.D."/>
            <person name="Santos A.J."/>
        </authorList>
    </citation>
    <scope>NUCLEOTIDE SEQUENCE</scope>
    <source>
        <tissue evidence="1">Shoot tissue taken approximately 20 cm above the soil surface</tissue>
    </source>
</reference>
<sequence length="45" mass="5267">MSIAFSDFLFREVNALSSFFMLLVTRGSINRLAKWYACNIRYCNP</sequence>